<dbReference type="FunFam" id="3.40.50.2300:FF:000105">
    <property type="entry name" value="Low molecular weight phosphotyrosine protein"/>
    <property type="match status" value="1"/>
</dbReference>
<dbReference type="EC" id="3.1.3.48" evidence="7"/>
<dbReference type="GO" id="GO:0005737">
    <property type="term" value="C:cytoplasm"/>
    <property type="evidence" value="ECO:0007669"/>
    <property type="project" value="UniProtKB-SubCell"/>
</dbReference>
<dbReference type="InterPro" id="IPR002115">
    <property type="entry name" value="Tyr_Pase_low_mol_wt_mml"/>
</dbReference>
<comment type="similarity">
    <text evidence="2 7">Belongs to the low molecular weight phosphotyrosine protein phosphatase family.</text>
</comment>
<evidence type="ECO:0000313" key="10">
    <source>
        <dbReference type="Proteomes" id="UP000499080"/>
    </source>
</evidence>
<keyword evidence="5 7" id="KW-0904">Protein phosphatase</keyword>
<dbReference type="SUPFAM" id="SSF52788">
    <property type="entry name" value="Phosphotyrosine protein phosphatases I"/>
    <property type="match status" value="1"/>
</dbReference>
<feature type="active site" description="Proton donor" evidence="6">
    <location>
        <position position="127"/>
    </location>
</feature>
<evidence type="ECO:0000256" key="2">
    <source>
        <dbReference type="ARBA" id="ARBA00011063"/>
    </source>
</evidence>
<evidence type="ECO:0000256" key="3">
    <source>
        <dbReference type="ARBA" id="ARBA00022490"/>
    </source>
</evidence>
<comment type="catalytic activity">
    <reaction evidence="7">
        <text>a phosphate monoester + H2O = an alcohol + phosphate</text>
        <dbReference type="Rhea" id="RHEA:15017"/>
        <dbReference type="ChEBI" id="CHEBI:15377"/>
        <dbReference type="ChEBI" id="CHEBI:30879"/>
        <dbReference type="ChEBI" id="CHEBI:43474"/>
        <dbReference type="ChEBI" id="CHEBI:67140"/>
        <dbReference type="EC" id="3.1.3.2"/>
    </reaction>
</comment>
<evidence type="ECO:0000259" key="8">
    <source>
        <dbReference type="SMART" id="SM00226"/>
    </source>
</evidence>
<comment type="function">
    <text evidence="7">Acts on tyrosine phosphorylated proteins, low-MW aryl phosphates and natural and synthetic acyl phosphates.</text>
</comment>
<dbReference type="InterPro" id="IPR017867">
    <property type="entry name" value="Tyr_phospatase_low_mol_wt"/>
</dbReference>
<dbReference type="GO" id="GO:0004726">
    <property type="term" value="F:non-membrane spanning protein tyrosine phosphatase activity"/>
    <property type="evidence" value="ECO:0007669"/>
    <property type="project" value="InterPro"/>
</dbReference>
<accession>A0A4Y2DJI4</accession>
<dbReference type="PRINTS" id="PR00719">
    <property type="entry name" value="LMWPTPASE"/>
</dbReference>
<reference evidence="9 10" key="1">
    <citation type="journal article" date="2019" name="Sci. Rep.">
        <title>Orb-weaving spider Araneus ventricosus genome elucidates the spidroin gene catalogue.</title>
        <authorList>
            <person name="Kono N."/>
            <person name="Nakamura H."/>
            <person name="Ohtoshi R."/>
            <person name="Moran D.A.P."/>
            <person name="Shinohara A."/>
            <person name="Yoshida Y."/>
            <person name="Fujiwara M."/>
            <person name="Mori M."/>
            <person name="Tomita M."/>
            <person name="Arakawa K."/>
        </authorList>
    </citation>
    <scope>NUCLEOTIDE SEQUENCE [LARGE SCALE GENOMIC DNA]</scope>
</reference>
<dbReference type="InterPro" id="IPR023485">
    <property type="entry name" value="Ptyr_pPase"/>
</dbReference>
<dbReference type="EMBL" id="BGPR01000367">
    <property type="protein sequence ID" value="GBM16014.1"/>
    <property type="molecule type" value="Genomic_DNA"/>
</dbReference>
<dbReference type="SMART" id="SM00226">
    <property type="entry name" value="LMWPc"/>
    <property type="match status" value="1"/>
</dbReference>
<sequence>MAENKKSALFVCLGNICRSPMAEAVFTHLVKERNLTDKWFIDSAATSDYHTGESPDSRARSVMEGHAIQMNHRARPLVANDFRKFDFIFGMDKSNIRDIKCQAPKNCKAKILLLGDYDSEGPCIIQDPYYGVGDEGFEKVYEQCMRCCKAFLDKES</sequence>
<evidence type="ECO:0000313" key="9">
    <source>
        <dbReference type="EMBL" id="GBM16014.1"/>
    </source>
</evidence>
<dbReference type="PRINTS" id="PR00720">
    <property type="entry name" value="MAMMALPTPASE"/>
</dbReference>
<keyword evidence="10" id="KW-1185">Reference proteome</keyword>
<evidence type="ECO:0000256" key="1">
    <source>
        <dbReference type="ARBA" id="ARBA00004496"/>
    </source>
</evidence>
<dbReference type="Gene3D" id="3.40.50.2300">
    <property type="match status" value="1"/>
</dbReference>
<evidence type="ECO:0000256" key="7">
    <source>
        <dbReference type="RuleBase" id="RU368115"/>
    </source>
</evidence>
<gene>
    <name evidence="9" type="primary">Acp1</name>
    <name evidence="9" type="ORF">AVEN_108604_1</name>
</gene>
<comment type="catalytic activity">
    <reaction evidence="7">
        <text>O-phospho-L-tyrosyl-[protein] + H2O = L-tyrosyl-[protein] + phosphate</text>
        <dbReference type="Rhea" id="RHEA:10684"/>
        <dbReference type="Rhea" id="RHEA-COMP:10136"/>
        <dbReference type="Rhea" id="RHEA-COMP:20101"/>
        <dbReference type="ChEBI" id="CHEBI:15377"/>
        <dbReference type="ChEBI" id="CHEBI:43474"/>
        <dbReference type="ChEBI" id="CHEBI:46858"/>
        <dbReference type="ChEBI" id="CHEBI:61978"/>
        <dbReference type="EC" id="3.1.3.48"/>
    </reaction>
</comment>
<feature type="domain" description="Phosphotyrosine protein phosphatase I" evidence="8">
    <location>
        <begin position="6"/>
        <end position="154"/>
    </location>
</feature>
<dbReference type="Proteomes" id="UP000499080">
    <property type="component" value="Unassembled WGS sequence"/>
</dbReference>
<keyword evidence="3 7" id="KW-0963">Cytoplasm</keyword>
<evidence type="ECO:0000256" key="6">
    <source>
        <dbReference type="PIRSR" id="PIRSR617867-1"/>
    </source>
</evidence>
<protein>
    <recommendedName>
        <fullName evidence="7">Low molecular weight phosphotyrosine protein phosphatase</fullName>
        <shortName evidence="7">LMW-PTP</shortName>
        <shortName evidence="7">LMW-PTPase</shortName>
        <ecNumber evidence="7">3.1.3.2</ecNumber>
        <ecNumber evidence="7">3.1.3.48</ecNumber>
    </recommendedName>
    <alternativeName>
        <fullName evidence="7">Low molecular weight cytosolic acid phosphatase</fullName>
    </alternativeName>
</protein>
<dbReference type="CDD" id="cd16343">
    <property type="entry name" value="LMWPTP"/>
    <property type="match status" value="1"/>
</dbReference>
<name>A0A4Y2DJI4_ARAVE</name>
<dbReference type="OrthoDB" id="3388at2759"/>
<dbReference type="AlphaFoldDB" id="A0A4Y2DJI4"/>
<proteinExistence type="inferred from homology"/>
<organism evidence="9 10">
    <name type="scientific">Araneus ventricosus</name>
    <name type="common">Orbweaver spider</name>
    <name type="synonym">Epeira ventricosa</name>
    <dbReference type="NCBI Taxonomy" id="182803"/>
    <lineage>
        <taxon>Eukaryota</taxon>
        <taxon>Metazoa</taxon>
        <taxon>Ecdysozoa</taxon>
        <taxon>Arthropoda</taxon>
        <taxon>Chelicerata</taxon>
        <taxon>Arachnida</taxon>
        <taxon>Araneae</taxon>
        <taxon>Araneomorphae</taxon>
        <taxon>Entelegynae</taxon>
        <taxon>Araneoidea</taxon>
        <taxon>Araneidae</taxon>
        <taxon>Araneus</taxon>
    </lineage>
</organism>
<dbReference type="PANTHER" id="PTHR11717">
    <property type="entry name" value="LOW MOLECULAR WEIGHT PROTEIN TYROSINE PHOSPHATASE"/>
    <property type="match status" value="1"/>
</dbReference>
<dbReference type="InterPro" id="IPR036196">
    <property type="entry name" value="Ptyr_pPase_sf"/>
</dbReference>
<dbReference type="PANTHER" id="PTHR11717:SF7">
    <property type="entry name" value="LOW MOLECULAR WEIGHT PHOSPHOTYROSINE PROTEIN PHOSPHATASE"/>
    <property type="match status" value="1"/>
</dbReference>
<keyword evidence="4 7" id="KW-0378">Hydrolase</keyword>
<evidence type="ECO:0000256" key="5">
    <source>
        <dbReference type="ARBA" id="ARBA00022912"/>
    </source>
</evidence>
<feature type="active site" evidence="6">
    <location>
        <position position="18"/>
    </location>
</feature>
<dbReference type="GO" id="GO:0003993">
    <property type="term" value="F:acid phosphatase activity"/>
    <property type="evidence" value="ECO:0007669"/>
    <property type="project" value="UniProtKB-UniRule"/>
</dbReference>
<dbReference type="InterPro" id="IPR050438">
    <property type="entry name" value="LMW_PTPase"/>
</dbReference>
<dbReference type="EC" id="3.1.3.2" evidence="7"/>
<evidence type="ECO:0000256" key="4">
    <source>
        <dbReference type="ARBA" id="ARBA00022801"/>
    </source>
</evidence>
<comment type="caution">
    <text evidence="9">The sequence shown here is derived from an EMBL/GenBank/DDBJ whole genome shotgun (WGS) entry which is preliminary data.</text>
</comment>
<comment type="subcellular location">
    <subcellularLocation>
        <location evidence="1 7">Cytoplasm</location>
    </subcellularLocation>
</comment>
<dbReference type="Pfam" id="PF01451">
    <property type="entry name" value="LMWPc"/>
    <property type="match status" value="1"/>
</dbReference>
<feature type="active site" description="Nucleophile" evidence="6">
    <location>
        <position position="12"/>
    </location>
</feature>